<protein>
    <recommendedName>
        <fullName evidence="2 8">Biotin carboxyl carrier protein of acetyl-CoA carboxylase</fullName>
    </recommendedName>
</protein>
<keyword evidence="4 8" id="KW-0276">Fatty acid metabolism</keyword>
<dbReference type="PRINTS" id="PR01071">
    <property type="entry name" value="ACOABIOTINCC"/>
</dbReference>
<keyword evidence="12" id="KW-1185">Reference proteome</keyword>
<dbReference type="InterPro" id="IPR011053">
    <property type="entry name" value="Single_hybrid_motif"/>
</dbReference>
<dbReference type="Proteomes" id="UP000275076">
    <property type="component" value="Unassembled WGS sequence"/>
</dbReference>
<dbReference type="PROSITE" id="PS50968">
    <property type="entry name" value="BIOTINYL_LIPOYL"/>
    <property type="match status" value="1"/>
</dbReference>
<comment type="pathway">
    <text evidence="1 8">Lipid metabolism; fatty acid biosynthesis.</text>
</comment>
<feature type="compositionally biased region" description="Pro residues" evidence="9">
    <location>
        <begin position="59"/>
        <end position="68"/>
    </location>
</feature>
<dbReference type="NCBIfam" id="TIGR00531">
    <property type="entry name" value="BCCP"/>
    <property type="match status" value="1"/>
</dbReference>
<comment type="caution">
    <text evidence="11">The sequence shown here is derived from an EMBL/GenBank/DDBJ whole genome shotgun (WGS) entry which is preliminary data.</text>
</comment>
<dbReference type="InterPro" id="IPR050709">
    <property type="entry name" value="Biotin_Carboxyl_Carrier/Decarb"/>
</dbReference>
<evidence type="ECO:0000256" key="4">
    <source>
        <dbReference type="ARBA" id="ARBA00022832"/>
    </source>
</evidence>
<dbReference type="PROSITE" id="PS00188">
    <property type="entry name" value="BIOTIN"/>
    <property type="match status" value="1"/>
</dbReference>
<evidence type="ECO:0000256" key="3">
    <source>
        <dbReference type="ARBA" id="ARBA00022516"/>
    </source>
</evidence>
<feature type="region of interest" description="Disordered" evidence="9">
    <location>
        <begin position="43"/>
        <end position="85"/>
    </location>
</feature>
<comment type="function">
    <text evidence="8">This protein is a component of the acetyl coenzyme A carboxylase complex; first, biotin carboxylase catalyzes the carboxylation of the carrier protein and then the transcarboxylase transfers the carboxyl group to form malonyl-CoA.</text>
</comment>
<evidence type="ECO:0000256" key="6">
    <source>
        <dbReference type="ARBA" id="ARBA00023160"/>
    </source>
</evidence>
<dbReference type="Gene3D" id="2.40.50.100">
    <property type="match status" value="1"/>
</dbReference>
<evidence type="ECO:0000313" key="11">
    <source>
        <dbReference type="EMBL" id="RSL30984.1"/>
    </source>
</evidence>
<dbReference type="InterPro" id="IPR000089">
    <property type="entry name" value="Biotin_lipoyl"/>
</dbReference>
<evidence type="ECO:0000256" key="1">
    <source>
        <dbReference type="ARBA" id="ARBA00005194"/>
    </source>
</evidence>
<feature type="compositionally biased region" description="Low complexity" evidence="9">
    <location>
        <begin position="49"/>
        <end position="58"/>
    </location>
</feature>
<keyword evidence="5 8" id="KW-0443">Lipid metabolism</keyword>
<dbReference type="PANTHER" id="PTHR45266">
    <property type="entry name" value="OXALOACETATE DECARBOXYLASE ALPHA CHAIN"/>
    <property type="match status" value="1"/>
</dbReference>
<sequence>MFEINEIKELIRAVDESSVGELEIRGETKEKLTIKKEGAGAVVSPVSEVTQVPQQAVAPAPPTPPAPSNEPAAEKQEDDKKDDSLEKIVSPMVGTFYRSPSPEAEVYVNEGDKVKEDTVVCIIEAMKLMNELEAEVSGEIVETLVDNGELVEYGQPLFLVKHT</sequence>
<dbReference type="OrthoDB" id="9811735at2"/>
<evidence type="ECO:0000256" key="7">
    <source>
        <dbReference type="ARBA" id="ARBA00023267"/>
    </source>
</evidence>
<dbReference type="EMBL" id="RBVX01000029">
    <property type="protein sequence ID" value="RSL30984.1"/>
    <property type="molecule type" value="Genomic_DNA"/>
</dbReference>
<dbReference type="SUPFAM" id="SSF51230">
    <property type="entry name" value="Single hybrid motif"/>
    <property type="match status" value="1"/>
</dbReference>
<accession>A0A3R9WPT1</accession>
<dbReference type="GO" id="GO:0006633">
    <property type="term" value="P:fatty acid biosynthetic process"/>
    <property type="evidence" value="ECO:0007669"/>
    <property type="project" value="UniProtKB-UniPathway"/>
</dbReference>
<name>A0A3R9WPT1_9BACI</name>
<keyword evidence="3 8" id="KW-0444">Lipid biosynthesis</keyword>
<dbReference type="InterPro" id="IPR001882">
    <property type="entry name" value="Biotin_BS"/>
</dbReference>
<keyword evidence="6 8" id="KW-0275">Fatty acid biosynthesis</keyword>
<evidence type="ECO:0000256" key="9">
    <source>
        <dbReference type="SAM" id="MobiDB-lite"/>
    </source>
</evidence>
<evidence type="ECO:0000256" key="8">
    <source>
        <dbReference type="RuleBase" id="RU364072"/>
    </source>
</evidence>
<feature type="compositionally biased region" description="Basic and acidic residues" evidence="9">
    <location>
        <begin position="72"/>
        <end position="85"/>
    </location>
</feature>
<reference evidence="11 12" key="1">
    <citation type="submission" date="2018-10" db="EMBL/GenBank/DDBJ databases">
        <title>Draft genome sequence of Bacillus salarius IM0101, isolated from a hypersaline soil in Inner Mongolia, China.</title>
        <authorList>
            <person name="Yamprayoonswat W."/>
            <person name="Boonvisut S."/>
            <person name="Jumpathong W."/>
            <person name="Sittihan S."/>
            <person name="Ruangsuj P."/>
            <person name="Wanthongcharoen S."/>
            <person name="Thongpramul N."/>
            <person name="Pimmason S."/>
            <person name="Yu B."/>
            <person name="Yasawong M."/>
        </authorList>
    </citation>
    <scope>NUCLEOTIDE SEQUENCE [LARGE SCALE GENOMIC DNA]</scope>
    <source>
        <strain evidence="11 12">IM0101</strain>
    </source>
</reference>
<keyword evidence="7 8" id="KW-0092">Biotin</keyword>
<dbReference type="Pfam" id="PF00364">
    <property type="entry name" value="Biotin_lipoyl"/>
    <property type="match status" value="1"/>
</dbReference>
<organism evidence="11 12">
    <name type="scientific">Salibacterium salarium</name>
    <dbReference type="NCBI Taxonomy" id="284579"/>
    <lineage>
        <taxon>Bacteria</taxon>
        <taxon>Bacillati</taxon>
        <taxon>Bacillota</taxon>
        <taxon>Bacilli</taxon>
        <taxon>Bacillales</taxon>
        <taxon>Bacillaceae</taxon>
    </lineage>
</organism>
<dbReference type="GO" id="GO:0009317">
    <property type="term" value="C:acetyl-CoA carboxylase complex"/>
    <property type="evidence" value="ECO:0007669"/>
    <property type="project" value="InterPro"/>
</dbReference>
<proteinExistence type="predicted"/>
<dbReference type="InterPro" id="IPR001249">
    <property type="entry name" value="AcCoA_biotinCC"/>
</dbReference>
<feature type="domain" description="Lipoyl-binding" evidence="10">
    <location>
        <begin position="85"/>
        <end position="161"/>
    </location>
</feature>
<evidence type="ECO:0000259" key="10">
    <source>
        <dbReference type="PROSITE" id="PS50968"/>
    </source>
</evidence>
<dbReference type="GO" id="GO:0003989">
    <property type="term" value="F:acetyl-CoA carboxylase activity"/>
    <property type="evidence" value="ECO:0007669"/>
    <property type="project" value="InterPro"/>
</dbReference>
<dbReference type="RefSeq" id="WP_125559409.1">
    <property type="nucleotide sequence ID" value="NZ_RBVX01000029.1"/>
</dbReference>
<evidence type="ECO:0000256" key="2">
    <source>
        <dbReference type="ARBA" id="ARBA00017562"/>
    </source>
</evidence>
<dbReference type="PANTHER" id="PTHR45266:SF3">
    <property type="entry name" value="OXALOACETATE DECARBOXYLASE ALPHA CHAIN"/>
    <property type="match status" value="1"/>
</dbReference>
<evidence type="ECO:0000256" key="5">
    <source>
        <dbReference type="ARBA" id="ARBA00023098"/>
    </source>
</evidence>
<gene>
    <name evidence="11" type="primary">accB</name>
    <name evidence="11" type="ORF">D7Z54_22830</name>
</gene>
<dbReference type="AlphaFoldDB" id="A0A3R9WPT1"/>
<evidence type="ECO:0000313" key="12">
    <source>
        <dbReference type="Proteomes" id="UP000275076"/>
    </source>
</evidence>
<dbReference type="CDD" id="cd06850">
    <property type="entry name" value="biotinyl_domain"/>
    <property type="match status" value="1"/>
</dbReference>
<dbReference type="UniPathway" id="UPA00094"/>